<evidence type="ECO:0000313" key="2">
    <source>
        <dbReference type="Proteomes" id="UP000053872"/>
    </source>
</evidence>
<comment type="caution">
    <text evidence="1">The sequence shown here is derived from an EMBL/GenBank/DDBJ whole genome shotgun (WGS) entry which is preliminary data.</text>
</comment>
<protein>
    <submittedName>
        <fullName evidence="1">CD180 molecule</fullName>
    </submittedName>
</protein>
<accession>A0A2I0M176</accession>
<gene>
    <name evidence="1" type="primary">CD180</name>
    <name evidence="1" type="ORF">A306_00009839</name>
</gene>
<proteinExistence type="predicted"/>
<dbReference type="EMBL" id="AKCR02000050">
    <property type="protein sequence ID" value="PKK23431.1"/>
    <property type="molecule type" value="Genomic_DNA"/>
</dbReference>
<evidence type="ECO:0000313" key="1">
    <source>
        <dbReference type="EMBL" id="PKK23431.1"/>
    </source>
</evidence>
<dbReference type="STRING" id="8932.A0A2I0M176"/>
<sequence length="169" mass="18031">MVTFTVGTPPATSAPLSQWLPGLQGSGLAGNHAVPVRFPLSFLISAEPHGQLNPAGSGSRWAGSDQLTDSDQTSFLLEIISAHIIHFNNPPHSVISCDLYLLIFTTLACISCKASSAAETMCMEITVNKSYICEGLGLREIPDELPATTEILDFSFSVIPSLRIQPSLC</sequence>
<dbReference type="InParanoid" id="A0A2I0M176"/>
<reference evidence="1 2" key="1">
    <citation type="journal article" date="2013" name="Science">
        <title>Genomic diversity and evolution of the head crest in the rock pigeon.</title>
        <authorList>
            <person name="Shapiro M.D."/>
            <person name="Kronenberg Z."/>
            <person name="Li C."/>
            <person name="Domyan E.T."/>
            <person name="Pan H."/>
            <person name="Campbell M."/>
            <person name="Tan H."/>
            <person name="Huff C.D."/>
            <person name="Hu H."/>
            <person name="Vickrey A.I."/>
            <person name="Nielsen S.C."/>
            <person name="Stringham S.A."/>
            <person name="Hu H."/>
            <person name="Willerslev E."/>
            <person name="Gilbert M.T."/>
            <person name="Yandell M."/>
            <person name="Zhang G."/>
            <person name="Wang J."/>
        </authorList>
    </citation>
    <scope>NUCLEOTIDE SEQUENCE [LARGE SCALE GENOMIC DNA]</scope>
    <source>
        <tissue evidence="1">Blood</tissue>
    </source>
</reference>
<name>A0A2I0M176_COLLI</name>
<dbReference type="AlphaFoldDB" id="A0A2I0M176"/>
<keyword evidence="2" id="KW-1185">Reference proteome</keyword>
<dbReference type="Proteomes" id="UP000053872">
    <property type="component" value="Unassembled WGS sequence"/>
</dbReference>
<organism evidence="1 2">
    <name type="scientific">Columba livia</name>
    <name type="common">Rock dove</name>
    <dbReference type="NCBI Taxonomy" id="8932"/>
    <lineage>
        <taxon>Eukaryota</taxon>
        <taxon>Metazoa</taxon>
        <taxon>Chordata</taxon>
        <taxon>Craniata</taxon>
        <taxon>Vertebrata</taxon>
        <taxon>Euteleostomi</taxon>
        <taxon>Archelosauria</taxon>
        <taxon>Archosauria</taxon>
        <taxon>Dinosauria</taxon>
        <taxon>Saurischia</taxon>
        <taxon>Theropoda</taxon>
        <taxon>Coelurosauria</taxon>
        <taxon>Aves</taxon>
        <taxon>Neognathae</taxon>
        <taxon>Neoaves</taxon>
        <taxon>Columbimorphae</taxon>
        <taxon>Columbiformes</taxon>
        <taxon>Columbidae</taxon>
        <taxon>Columba</taxon>
    </lineage>
</organism>